<keyword evidence="7" id="KW-1185">Reference proteome</keyword>
<dbReference type="InterPro" id="IPR050330">
    <property type="entry name" value="Bact_OuterMem_StrucFunc"/>
</dbReference>
<dbReference type="SUPFAM" id="SSF103088">
    <property type="entry name" value="OmpA-like"/>
    <property type="match status" value="2"/>
</dbReference>
<reference evidence="6 7" key="1">
    <citation type="submission" date="2019-03" db="EMBL/GenBank/DDBJ databases">
        <title>Complete genome sequence of Ferrigenium kumadai strain An22, a microaerophilic iron-oxidizing bacterium isolated from a paddy field soil.</title>
        <authorList>
            <person name="Watanabe T."/>
            <person name="Asakawa S."/>
        </authorList>
    </citation>
    <scope>NUCLEOTIDE SEQUENCE [LARGE SCALE GENOMIC DNA]</scope>
    <source>
        <strain evidence="6 7">An22</strain>
    </source>
</reference>
<dbReference type="InterPro" id="IPR006664">
    <property type="entry name" value="OMP_bac"/>
</dbReference>
<evidence type="ECO:0000313" key="6">
    <source>
        <dbReference type="EMBL" id="BBI99816.1"/>
    </source>
</evidence>
<evidence type="ECO:0000259" key="5">
    <source>
        <dbReference type="PROSITE" id="PS51123"/>
    </source>
</evidence>
<evidence type="ECO:0000256" key="1">
    <source>
        <dbReference type="ARBA" id="ARBA00004442"/>
    </source>
</evidence>
<accession>A0AAN1W0N8</accession>
<dbReference type="KEGG" id="fku:FGKAn22_15090"/>
<dbReference type="InterPro" id="IPR006690">
    <property type="entry name" value="OMPA-like_CS"/>
</dbReference>
<protein>
    <recommendedName>
        <fullName evidence="5">OmpA-like domain-containing protein</fullName>
    </recommendedName>
</protein>
<dbReference type="PANTHER" id="PTHR30329:SF21">
    <property type="entry name" value="LIPOPROTEIN YIAD-RELATED"/>
    <property type="match status" value="1"/>
</dbReference>
<gene>
    <name evidence="6" type="ORF">FGKAn22_15090</name>
</gene>
<evidence type="ECO:0000256" key="3">
    <source>
        <dbReference type="ARBA" id="ARBA00023237"/>
    </source>
</evidence>
<dbReference type="AlphaFoldDB" id="A0AAN1W0N8"/>
<dbReference type="GO" id="GO:0009279">
    <property type="term" value="C:cell outer membrane"/>
    <property type="evidence" value="ECO:0007669"/>
    <property type="project" value="UniProtKB-SubCell"/>
</dbReference>
<dbReference type="Gene3D" id="3.30.1330.60">
    <property type="entry name" value="OmpA-like domain"/>
    <property type="match status" value="2"/>
</dbReference>
<keyword evidence="2 4" id="KW-0472">Membrane</keyword>
<name>A0AAN1W0N8_9PROT</name>
<keyword evidence="3" id="KW-0998">Cell outer membrane</keyword>
<dbReference type="PANTHER" id="PTHR30329">
    <property type="entry name" value="STATOR ELEMENT OF FLAGELLAR MOTOR COMPLEX"/>
    <property type="match status" value="1"/>
</dbReference>
<feature type="domain" description="OmpA-like" evidence="5">
    <location>
        <begin position="191"/>
        <end position="310"/>
    </location>
</feature>
<dbReference type="PRINTS" id="PR01021">
    <property type="entry name" value="OMPADOMAIN"/>
</dbReference>
<feature type="domain" description="OmpA-like" evidence="5">
    <location>
        <begin position="63"/>
        <end position="182"/>
    </location>
</feature>
<dbReference type="InterPro" id="IPR036737">
    <property type="entry name" value="OmpA-like_sf"/>
</dbReference>
<dbReference type="Pfam" id="PF00691">
    <property type="entry name" value="OmpA"/>
    <property type="match status" value="2"/>
</dbReference>
<organism evidence="6 7">
    <name type="scientific">Ferrigenium kumadai</name>
    <dbReference type="NCBI Taxonomy" id="1682490"/>
    <lineage>
        <taxon>Bacteria</taxon>
        <taxon>Pseudomonadati</taxon>
        <taxon>Pseudomonadota</taxon>
        <taxon>Betaproteobacteria</taxon>
        <taxon>Nitrosomonadales</taxon>
        <taxon>Gallionellaceae</taxon>
        <taxon>Ferrigenium</taxon>
    </lineage>
</organism>
<evidence type="ECO:0000313" key="7">
    <source>
        <dbReference type="Proteomes" id="UP001319121"/>
    </source>
</evidence>
<dbReference type="InterPro" id="IPR006665">
    <property type="entry name" value="OmpA-like"/>
</dbReference>
<dbReference type="PROSITE" id="PS51123">
    <property type="entry name" value="OMPA_2"/>
    <property type="match status" value="2"/>
</dbReference>
<dbReference type="PROSITE" id="PS01068">
    <property type="entry name" value="OMPA_1"/>
    <property type="match status" value="1"/>
</dbReference>
<comment type="subcellular location">
    <subcellularLocation>
        <location evidence="1">Cell outer membrane</location>
    </subcellularLocation>
</comment>
<dbReference type="EMBL" id="AP019536">
    <property type="protein sequence ID" value="BBI99816.1"/>
    <property type="molecule type" value="Genomic_DNA"/>
</dbReference>
<sequence>MAHNEPRTQGYLVDSQGELVKSGAGQCWRTGYWTPGMAIEECDPDLIRQGEAPAGEAAPLPGYPERIKYCTTLDIQFEIDQYAIQHEYEASVERLGAYLRKYPDTTAVIEGHTDEVGTDEYNMQLSQRRANSVVEYLVNRSGIDRSRLKAVGYGKTRPVADNRTEEGKRQNRRIDSIIDCAMDVKEGFKPVPGRITKVGLEMEFDRNRADIKTRYHDELSRVADFLKENPNASATIEGHASNAEGTRGQGMELSRRRAESVVNYLVDKFGIARSRLSATGFGQTRRVAYNWSEEGRRENRRVNIYLDYGK</sequence>
<dbReference type="Proteomes" id="UP001319121">
    <property type="component" value="Chromosome"/>
</dbReference>
<evidence type="ECO:0000256" key="2">
    <source>
        <dbReference type="ARBA" id="ARBA00023136"/>
    </source>
</evidence>
<dbReference type="CDD" id="cd07185">
    <property type="entry name" value="OmpA_C-like"/>
    <property type="match status" value="2"/>
</dbReference>
<dbReference type="RefSeq" id="WP_212785080.1">
    <property type="nucleotide sequence ID" value="NZ_AP019536.1"/>
</dbReference>
<evidence type="ECO:0000256" key="4">
    <source>
        <dbReference type="PROSITE-ProRule" id="PRU00473"/>
    </source>
</evidence>
<proteinExistence type="predicted"/>